<evidence type="ECO:0000313" key="3">
    <source>
        <dbReference type="Proteomes" id="UP000327157"/>
    </source>
</evidence>
<dbReference type="AlphaFoldDB" id="A0A5N5FWP4"/>
<dbReference type="PANTHER" id="PTHR10629:SF50">
    <property type="entry name" value="DNA (CYTOSINE-5)-METHYLTRANSFERASE CMT3"/>
    <property type="match status" value="1"/>
</dbReference>
<gene>
    <name evidence="2" type="ORF">D8674_007210</name>
</gene>
<evidence type="ECO:0000256" key="1">
    <source>
        <dbReference type="SAM" id="SignalP"/>
    </source>
</evidence>
<proteinExistence type="predicted"/>
<keyword evidence="3" id="KW-1185">Reference proteome</keyword>
<accession>A0A5N5FWP4</accession>
<reference evidence="3" key="2">
    <citation type="submission" date="2019-10" db="EMBL/GenBank/DDBJ databases">
        <title>A de novo genome assembly of a pear dwarfing rootstock.</title>
        <authorList>
            <person name="Wang F."/>
            <person name="Wang J."/>
            <person name="Li S."/>
            <person name="Zhang Y."/>
            <person name="Fang M."/>
            <person name="Ma L."/>
            <person name="Zhao Y."/>
            <person name="Jiang S."/>
        </authorList>
    </citation>
    <scope>NUCLEOTIDE SEQUENCE [LARGE SCALE GENOMIC DNA]</scope>
</reference>
<dbReference type="EMBL" id="SMOL01000559">
    <property type="protein sequence ID" value="KAB2607493.1"/>
    <property type="molecule type" value="Genomic_DNA"/>
</dbReference>
<evidence type="ECO:0000313" key="2">
    <source>
        <dbReference type="EMBL" id="KAB2607493.1"/>
    </source>
</evidence>
<keyword evidence="2" id="KW-0489">Methyltransferase</keyword>
<dbReference type="GO" id="GO:0032259">
    <property type="term" value="P:methylation"/>
    <property type="evidence" value="ECO:0007669"/>
    <property type="project" value="UniProtKB-KW"/>
</dbReference>
<dbReference type="OrthoDB" id="1730878at2759"/>
<keyword evidence="1" id="KW-0732">Signal</keyword>
<feature type="chain" id="PRO_5024368578" evidence="1">
    <location>
        <begin position="22"/>
        <end position="121"/>
    </location>
</feature>
<name>A0A5N5FWP4_9ROSA</name>
<dbReference type="Proteomes" id="UP000327157">
    <property type="component" value="Chromosome 11"/>
</dbReference>
<reference evidence="2 3" key="3">
    <citation type="submission" date="2019-11" db="EMBL/GenBank/DDBJ databases">
        <title>A de novo genome assembly of a pear dwarfing rootstock.</title>
        <authorList>
            <person name="Wang F."/>
            <person name="Wang J."/>
            <person name="Li S."/>
            <person name="Zhang Y."/>
            <person name="Fang M."/>
            <person name="Ma L."/>
            <person name="Zhao Y."/>
            <person name="Jiang S."/>
        </authorList>
    </citation>
    <scope>NUCLEOTIDE SEQUENCE [LARGE SCALE GENOMIC DNA]</scope>
    <source>
        <strain evidence="2">S2</strain>
        <tissue evidence="2">Leaf</tissue>
    </source>
</reference>
<dbReference type="GO" id="GO:0003886">
    <property type="term" value="F:DNA (cytosine-5-)-methyltransferase activity"/>
    <property type="evidence" value="ECO:0007669"/>
    <property type="project" value="TreeGrafter"/>
</dbReference>
<reference evidence="2 3" key="1">
    <citation type="submission" date="2019-09" db="EMBL/GenBank/DDBJ databases">
        <authorList>
            <person name="Ou C."/>
        </authorList>
    </citation>
    <scope>NUCLEOTIDE SEQUENCE [LARGE SCALE GENOMIC DNA]</scope>
    <source>
        <strain evidence="2">S2</strain>
        <tissue evidence="2">Leaf</tissue>
    </source>
</reference>
<dbReference type="PANTHER" id="PTHR10629">
    <property type="entry name" value="CYTOSINE-SPECIFIC METHYLTRANSFERASE"/>
    <property type="match status" value="1"/>
</dbReference>
<sequence length="121" mass="14298">MSTGLWLGAHLANINLVTIWAVDYNGYACKSLEQKYRTIQRQRFVFVRNEAAEDFLKMLKEWRKLCICLKLVETGNLEADVEKSMLEFFRKEDEEEEEEEEKEENVGGMLRMILKFLKLIA</sequence>
<dbReference type="GO" id="GO:0005634">
    <property type="term" value="C:nucleus"/>
    <property type="evidence" value="ECO:0007669"/>
    <property type="project" value="TreeGrafter"/>
</dbReference>
<dbReference type="InterPro" id="IPR029063">
    <property type="entry name" value="SAM-dependent_MTases_sf"/>
</dbReference>
<protein>
    <submittedName>
        <fullName evidence="2">DNA (Cytosine-5)-methyltransferase CMT3-like</fullName>
    </submittedName>
</protein>
<feature type="signal peptide" evidence="1">
    <location>
        <begin position="1"/>
        <end position="21"/>
    </location>
</feature>
<organism evidence="2 3">
    <name type="scientific">Pyrus ussuriensis x Pyrus communis</name>
    <dbReference type="NCBI Taxonomy" id="2448454"/>
    <lineage>
        <taxon>Eukaryota</taxon>
        <taxon>Viridiplantae</taxon>
        <taxon>Streptophyta</taxon>
        <taxon>Embryophyta</taxon>
        <taxon>Tracheophyta</taxon>
        <taxon>Spermatophyta</taxon>
        <taxon>Magnoliopsida</taxon>
        <taxon>eudicotyledons</taxon>
        <taxon>Gunneridae</taxon>
        <taxon>Pentapetalae</taxon>
        <taxon>rosids</taxon>
        <taxon>fabids</taxon>
        <taxon>Rosales</taxon>
        <taxon>Rosaceae</taxon>
        <taxon>Amygdaloideae</taxon>
        <taxon>Maleae</taxon>
        <taxon>Pyrus</taxon>
    </lineage>
</organism>
<dbReference type="GO" id="GO:0003677">
    <property type="term" value="F:DNA binding"/>
    <property type="evidence" value="ECO:0007669"/>
    <property type="project" value="TreeGrafter"/>
</dbReference>
<comment type="caution">
    <text evidence="2">The sequence shown here is derived from an EMBL/GenBank/DDBJ whole genome shotgun (WGS) entry which is preliminary data.</text>
</comment>
<dbReference type="Gene3D" id="3.40.50.150">
    <property type="entry name" value="Vaccinia Virus protein VP39"/>
    <property type="match status" value="1"/>
</dbReference>
<keyword evidence="2" id="KW-0808">Transferase</keyword>
<dbReference type="InterPro" id="IPR050390">
    <property type="entry name" value="C5-Methyltransferase"/>
</dbReference>
<dbReference type="GO" id="GO:0044027">
    <property type="term" value="P:negative regulation of gene expression via chromosomal CpG island methylation"/>
    <property type="evidence" value="ECO:0007669"/>
    <property type="project" value="TreeGrafter"/>
</dbReference>